<feature type="compositionally biased region" description="Low complexity" evidence="8">
    <location>
        <begin position="91"/>
        <end position="129"/>
    </location>
</feature>
<keyword evidence="2 7" id="KW-0812">Transmembrane</keyword>
<feature type="region of interest" description="Disordered" evidence="8">
    <location>
        <begin position="1"/>
        <end position="214"/>
    </location>
</feature>
<dbReference type="RefSeq" id="WP_209514344.1">
    <property type="nucleotide sequence ID" value="NZ_JAGIOH010000001.1"/>
</dbReference>
<reference evidence="9 10" key="1">
    <citation type="submission" date="2021-03" db="EMBL/GenBank/DDBJ databases">
        <title>Sequencing the genomes of 1000 actinobacteria strains.</title>
        <authorList>
            <person name="Klenk H.-P."/>
        </authorList>
    </citation>
    <scope>NUCLEOTIDE SEQUENCE [LARGE SCALE GENOMIC DNA]</scope>
    <source>
        <strain evidence="9 10">DSM 41480</strain>
    </source>
</reference>
<dbReference type="EC" id="4.2.2.29" evidence="7"/>
<keyword evidence="3 7" id="KW-1133">Transmembrane helix</keyword>
<keyword evidence="10" id="KW-1185">Reference proteome</keyword>
<evidence type="ECO:0000313" key="9">
    <source>
        <dbReference type="EMBL" id="MBP2401904.1"/>
    </source>
</evidence>
<dbReference type="CDD" id="cd08010">
    <property type="entry name" value="MltG_like"/>
    <property type="match status" value="1"/>
</dbReference>
<proteinExistence type="inferred from homology"/>
<keyword evidence="1 7" id="KW-1003">Cell membrane</keyword>
<dbReference type="EMBL" id="JAGIOH010000001">
    <property type="protein sequence ID" value="MBP2401904.1"/>
    <property type="molecule type" value="Genomic_DNA"/>
</dbReference>
<evidence type="ECO:0000256" key="8">
    <source>
        <dbReference type="SAM" id="MobiDB-lite"/>
    </source>
</evidence>
<comment type="caution">
    <text evidence="9">The sequence shown here is derived from an EMBL/GenBank/DDBJ whole genome shotgun (WGS) entry which is preliminary data.</text>
</comment>
<comment type="similarity">
    <text evidence="7">Belongs to the transglycosylase MltG family.</text>
</comment>
<sequence>MTEYGRGSGSQPWHPEDPLYGDQGYNGQQYPQPPYGQQYPEQQQYAEQQYGWDPSQSAGGQYGANPAEQYGRQDYYGPDGYPQQQEHHTGQHQQPHQTGQHQQPEQHTGQHQQPHQTGQHQQPHQTGQHEQPHHTGQHQQPRPGVPQQAHDTGQHEQWHPEPGPEPEEEKHPFFTGADDPDDPDGTDDSREESRRDRRGKGKSKGNAKGKNKRRSGTACLLVAVVLVGVVGGGGYLAYDYWQTHFGAAPDYSGEGSGEVQVEIPKGSTLTGMGQVLEKAGVVKSVGAFTAAAGKGVAIQPGTYTLRKEMSGSAAVAMMTHTGNFLTIGEGRRAVQIYAAIDQKLGLKQGTTKDVATSQVKNLGLPEWANSDPKIKDPLEGFLYPSQYSAAKGTKPEAILKQMVARAKENYAKEDLEGKAKELGLKSPLQLITVASMVNAEGMTHDDFRKMARVIYNRLKPTNIETNGKLEFDSTYNYLKNQSKLDLSPKQLRSFDDPYNTYFYRGLTPGPIGNPGAEALKAAMDPEAGDWYYFVSIDGKTRFTKNLKEHQKLVDEFNESQKAKKQG</sequence>
<dbReference type="Gene3D" id="3.30.1490.480">
    <property type="entry name" value="Endolytic murein transglycosylase"/>
    <property type="match status" value="1"/>
</dbReference>
<comment type="function">
    <text evidence="7">Functions as a peptidoglycan terminase that cleaves nascent peptidoglycan strands endolytically to terminate their elongation.</text>
</comment>
<feature type="transmembrane region" description="Helical" evidence="7">
    <location>
        <begin position="218"/>
        <end position="238"/>
    </location>
</feature>
<evidence type="ECO:0000256" key="2">
    <source>
        <dbReference type="ARBA" id="ARBA00022692"/>
    </source>
</evidence>
<evidence type="ECO:0000256" key="4">
    <source>
        <dbReference type="ARBA" id="ARBA00023136"/>
    </source>
</evidence>
<feature type="site" description="Important for catalytic activity" evidence="7">
    <location>
        <position position="440"/>
    </location>
</feature>
<name>A0ABS4XZF9_9ACTN</name>
<dbReference type="PANTHER" id="PTHR30518:SF2">
    <property type="entry name" value="ENDOLYTIC MUREIN TRANSGLYCOSYLASE"/>
    <property type="match status" value="1"/>
</dbReference>
<evidence type="ECO:0000256" key="6">
    <source>
        <dbReference type="ARBA" id="ARBA00023316"/>
    </source>
</evidence>
<dbReference type="Pfam" id="PF02618">
    <property type="entry name" value="YceG"/>
    <property type="match status" value="1"/>
</dbReference>
<keyword evidence="6 7" id="KW-0961">Cell wall biogenesis/degradation</keyword>
<dbReference type="GeneID" id="91568230"/>
<dbReference type="NCBIfam" id="TIGR00247">
    <property type="entry name" value="endolytic transglycosylase MltG"/>
    <property type="match status" value="1"/>
</dbReference>
<comment type="catalytic activity">
    <reaction evidence="7">
        <text>a peptidoglycan chain = a peptidoglycan chain with N-acetyl-1,6-anhydromuramyl-[peptide] at the reducing end + a peptidoglycan chain with N-acetylglucosamine at the non-reducing end.</text>
        <dbReference type="EC" id="4.2.2.29"/>
    </reaction>
</comment>
<dbReference type="Proteomes" id="UP001519291">
    <property type="component" value="Unassembled WGS sequence"/>
</dbReference>
<evidence type="ECO:0000256" key="7">
    <source>
        <dbReference type="HAMAP-Rule" id="MF_02065"/>
    </source>
</evidence>
<comment type="subcellular location">
    <subcellularLocation>
        <location evidence="7">Cell membrane</location>
        <topology evidence="7">Single-pass membrane protein</topology>
    </subcellularLocation>
</comment>
<keyword evidence="5 7" id="KW-0456">Lyase</keyword>
<feature type="compositionally biased region" description="Basic residues" evidence="8">
    <location>
        <begin position="196"/>
        <end position="214"/>
    </location>
</feature>
<organism evidence="9 10">
    <name type="scientific">Streptomyces syringium</name>
    <dbReference type="NCBI Taxonomy" id="76729"/>
    <lineage>
        <taxon>Bacteria</taxon>
        <taxon>Bacillati</taxon>
        <taxon>Actinomycetota</taxon>
        <taxon>Actinomycetes</taxon>
        <taxon>Kitasatosporales</taxon>
        <taxon>Streptomycetaceae</taxon>
        <taxon>Streptomyces</taxon>
    </lineage>
</organism>
<accession>A0ABS4XZF9</accession>
<dbReference type="InterPro" id="IPR003770">
    <property type="entry name" value="MLTG-like"/>
</dbReference>
<dbReference type="PANTHER" id="PTHR30518">
    <property type="entry name" value="ENDOLYTIC MUREIN TRANSGLYCOSYLASE"/>
    <property type="match status" value="1"/>
</dbReference>
<evidence type="ECO:0000256" key="3">
    <source>
        <dbReference type="ARBA" id="ARBA00022989"/>
    </source>
</evidence>
<keyword evidence="4 7" id="KW-0472">Membrane</keyword>
<protein>
    <recommendedName>
        <fullName evidence="7">Endolytic murein transglycosylase</fullName>
        <ecNumber evidence="7">4.2.2.29</ecNumber>
    </recommendedName>
    <alternativeName>
        <fullName evidence="7">Peptidoglycan lytic transglycosylase</fullName>
    </alternativeName>
    <alternativeName>
        <fullName evidence="7">Peptidoglycan polymerization terminase</fullName>
    </alternativeName>
</protein>
<evidence type="ECO:0000256" key="5">
    <source>
        <dbReference type="ARBA" id="ARBA00023239"/>
    </source>
</evidence>
<feature type="compositionally biased region" description="Low complexity" evidence="8">
    <location>
        <begin position="20"/>
        <end position="51"/>
    </location>
</feature>
<dbReference type="HAMAP" id="MF_02065">
    <property type="entry name" value="MltG"/>
    <property type="match status" value="1"/>
</dbReference>
<evidence type="ECO:0000256" key="1">
    <source>
        <dbReference type="ARBA" id="ARBA00022475"/>
    </source>
</evidence>
<evidence type="ECO:0000313" key="10">
    <source>
        <dbReference type="Proteomes" id="UP001519291"/>
    </source>
</evidence>
<gene>
    <name evidence="7" type="primary">mltG</name>
    <name evidence="9" type="ORF">JO379_001373</name>
</gene>